<name>A0A8D8J7J3_CULPI</name>
<evidence type="ECO:0000259" key="8">
    <source>
        <dbReference type="Pfam" id="PF25766"/>
    </source>
</evidence>
<evidence type="ECO:0000256" key="3">
    <source>
        <dbReference type="ARBA" id="ARBA00023163"/>
    </source>
</evidence>
<feature type="compositionally biased region" description="Basic and acidic residues" evidence="5">
    <location>
        <begin position="64"/>
        <end position="78"/>
    </location>
</feature>
<evidence type="ECO:0000256" key="1">
    <source>
        <dbReference type="ARBA" id="ARBA00004123"/>
    </source>
</evidence>
<dbReference type="Pfam" id="PF08621">
    <property type="entry name" value="RPAP1_N"/>
    <property type="match status" value="1"/>
</dbReference>
<sequence length="1232" mass="139630">MIKRPSSKDSENDILQMQQDFYAESNRDTAFQPAAKVVRMRQPEGAEKAAPVRQSEFARRRKLQKEAGVKTEERREEVPEHTIIGEIVEKRYDGGMVPMDVGGEGEEEAFPKVMHVKALPVGVGTGKKSLFAQMFGKGRSGEDSKKVKFQLPSQSVILEGEESKEIHAENLQKMGQMSEEEILKEREHLMGTMDPKLVEFLKARKKGKVPGEKSLPEPIPEVEELKPDLPDLDVLQQEGSDQWINFDILEPEKLQWTKDIQKTVKNLKPGENFEARFDWKGTLQPYVNPEQNPEKDDRELYLHGEDADRPGYTLQELFRLARANVLQQRISALNAIAGILNIFNQGFYDGVLELPISKIFFFLRFALDENTPAVVEAASRALANLFYNDTDETLLDTLCDTERGLYQPEMGLNVTHSRSEEEEKERQQELESGFNAMKLSNAGQSKSKKPAQVHFSAHVDDDPDDLTNRESMNDYHLAETDLLECLARTNIVERIRYVLFSMRPEGTTAVSCVKLLIRLARTNAAIAGKIASNEQLMGGLVRVYLGKGLDEAQGKHEPQHVVVKLLRVLCAYGGGIYERHLERYHVVSLLKRYVFSRRDINVKLIQVQIETFRFLRLILKLNRNDAFYCELLPALCYLLEWHFQHLAPDGSGPFIIRQHGAALLALIGYDHLAGVPDLGAVLTPQALDRLFACCSKWFNAATKYGVDEFSQKLLLGACLSVATKMRHLAGSYYRSFIDGYLLVFLRSAKFEELMKQLRFSPLASPAGHGVDRSSKIAPLPNLGGILTSDANGGHSTPPPPSLILAKSYPIFLLHPLLQLLRQHAADHDPAPLEQFTRHPRQLNYLASLTAPVMAVPSGTVAGLGSNWFLKAELYYILDVLSVSVEHWRRRRRQADLHGKFQEEGPDEERPLLLALAFRVVLHLSDEFYPAVGKLFDEVLFVREFYRWQSETEVVTAEEMQRWKFCYKVFVGRIRGTKGLSTTPSRNTFTIGSAWRTPLLPTTWPYSPLYLLLEQLEQGLPKPGENQVAEEVLIPLTLKFSELAEANSVRFVTATQKLMYLMVAFLGPDSRFLEPDLSALVTRRIDELRRDAAKFDFDTRLEERKSFHGLYQLLLDVFQSSSYGHAPFSALVMAPLAQQYDIQWRNLVWSEHVAVLRFITCSEQQLFGSLAEYLEPAETDVTLIKFYSQALHSNLLRSGSIPARIASHHVQAYRQRSANQGTTQRSAEEANDK</sequence>
<proteinExistence type="inferred from homology"/>
<comment type="similarity">
    <text evidence="2">Belongs to the RPAP1 family.</text>
</comment>
<feature type="compositionally biased region" description="Basic and acidic residues" evidence="5">
    <location>
        <begin position="1"/>
        <end position="11"/>
    </location>
</feature>
<organism evidence="9">
    <name type="scientific">Culex pipiens</name>
    <name type="common">House mosquito</name>
    <dbReference type="NCBI Taxonomy" id="7175"/>
    <lineage>
        <taxon>Eukaryota</taxon>
        <taxon>Metazoa</taxon>
        <taxon>Ecdysozoa</taxon>
        <taxon>Arthropoda</taxon>
        <taxon>Hexapoda</taxon>
        <taxon>Insecta</taxon>
        <taxon>Pterygota</taxon>
        <taxon>Neoptera</taxon>
        <taxon>Endopterygota</taxon>
        <taxon>Diptera</taxon>
        <taxon>Nematocera</taxon>
        <taxon>Culicoidea</taxon>
        <taxon>Culicidae</taxon>
        <taxon>Culicinae</taxon>
        <taxon>Culicini</taxon>
        <taxon>Culex</taxon>
        <taxon>Culex</taxon>
    </lineage>
</organism>
<dbReference type="EMBL" id="HBUE01173086">
    <property type="protein sequence ID" value="CAG6516266.1"/>
    <property type="molecule type" value="Transcribed_RNA"/>
</dbReference>
<dbReference type="InterPro" id="IPR016024">
    <property type="entry name" value="ARM-type_fold"/>
</dbReference>
<dbReference type="InterPro" id="IPR039913">
    <property type="entry name" value="RPAP1/Rba50"/>
</dbReference>
<dbReference type="InterPro" id="IPR057989">
    <property type="entry name" value="TPR_RPAP1/MINIYO-like"/>
</dbReference>
<comment type="subcellular location">
    <subcellularLocation>
        <location evidence="1">Nucleus</location>
    </subcellularLocation>
</comment>
<dbReference type="EMBL" id="HBUE01278549">
    <property type="protein sequence ID" value="CAG6567765.1"/>
    <property type="molecule type" value="Transcribed_RNA"/>
</dbReference>
<dbReference type="GO" id="GO:0006366">
    <property type="term" value="P:transcription by RNA polymerase II"/>
    <property type="evidence" value="ECO:0007669"/>
    <property type="project" value="InterPro"/>
</dbReference>
<feature type="domain" description="RPAP1 N-terminal" evidence="7">
    <location>
        <begin position="164"/>
        <end position="206"/>
    </location>
</feature>
<evidence type="ECO:0000259" key="6">
    <source>
        <dbReference type="Pfam" id="PF08620"/>
    </source>
</evidence>
<feature type="domain" description="RPAP1 C-terminal" evidence="6">
    <location>
        <begin position="274"/>
        <end position="342"/>
    </location>
</feature>
<reference evidence="9" key="1">
    <citation type="submission" date="2021-05" db="EMBL/GenBank/DDBJ databases">
        <authorList>
            <person name="Alioto T."/>
            <person name="Alioto T."/>
            <person name="Gomez Garrido J."/>
        </authorList>
    </citation>
    <scope>NUCLEOTIDE SEQUENCE</scope>
</reference>
<dbReference type="PANTHER" id="PTHR21483">
    <property type="entry name" value="RNA POLYMERASE II-ASSOCIATED PROTEIN 1"/>
    <property type="match status" value="1"/>
</dbReference>
<dbReference type="Pfam" id="PF08620">
    <property type="entry name" value="RPAP1_C"/>
    <property type="match status" value="1"/>
</dbReference>
<evidence type="ECO:0000256" key="4">
    <source>
        <dbReference type="ARBA" id="ARBA00023242"/>
    </source>
</evidence>
<evidence type="ECO:0000313" key="9">
    <source>
        <dbReference type="EMBL" id="CAG6567765.1"/>
    </source>
</evidence>
<evidence type="ECO:0000256" key="2">
    <source>
        <dbReference type="ARBA" id="ARBA00009953"/>
    </source>
</evidence>
<feature type="region of interest" description="Disordered" evidence="5">
    <location>
        <begin position="442"/>
        <end position="467"/>
    </location>
</feature>
<evidence type="ECO:0000256" key="5">
    <source>
        <dbReference type="SAM" id="MobiDB-lite"/>
    </source>
</evidence>
<keyword evidence="4" id="KW-0539">Nucleus</keyword>
<feature type="domain" description="RPAP1/MINIYO-like TPR repeats" evidence="8">
    <location>
        <begin position="1004"/>
        <end position="1218"/>
    </location>
</feature>
<dbReference type="SUPFAM" id="SSF48371">
    <property type="entry name" value="ARM repeat"/>
    <property type="match status" value="1"/>
</dbReference>
<protein>
    <submittedName>
        <fullName evidence="9">RNA polymerase II-associated protein 1</fullName>
    </submittedName>
</protein>
<dbReference type="InterPro" id="IPR013929">
    <property type="entry name" value="RPAP1_C"/>
</dbReference>
<evidence type="ECO:0000259" key="7">
    <source>
        <dbReference type="Pfam" id="PF08621"/>
    </source>
</evidence>
<accession>A0A8D8J7J3</accession>
<dbReference type="InterPro" id="IPR013930">
    <property type="entry name" value="RPAP1_N"/>
</dbReference>
<feature type="region of interest" description="Disordered" evidence="5">
    <location>
        <begin position="1"/>
        <end position="28"/>
    </location>
</feature>
<keyword evidence="3" id="KW-0804">Transcription</keyword>
<feature type="region of interest" description="Disordered" evidence="5">
    <location>
        <begin position="41"/>
        <end position="78"/>
    </location>
</feature>
<dbReference type="AlphaFoldDB" id="A0A8D8J7J3"/>
<dbReference type="PANTHER" id="PTHR21483:SF18">
    <property type="entry name" value="RNA POLYMERASE II-ASSOCIATED PROTEIN 1"/>
    <property type="match status" value="1"/>
</dbReference>
<dbReference type="Pfam" id="PF25766">
    <property type="entry name" value="TPR_RPAP1"/>
    <property type="match status" value="1"/>
</dbReference>